<reference evidence="3" key="1">
    <citation type="submission" date="2025-08" db="UniProtKB">
        <authorList>
            <consortium name="RefSeq"/>
        </authorList>
    </citation>
    <scope>IDENTIFICATION</scope>
</reference>
<dbReference type="OrthoDB" id="9932926at2759"/>
<dbReference type="Proteomes" id="UP000694845">
    <property type="component" value="Unplaced"/>
</dbReference>
<dbReference type="KEGG" id="aplc:110974477"/>
<dbReference type="RefSeq" id="XP_022081836.1">
    <property type="nucleotide sequence ID" value="XM_022226144.1"/>
</dbReference>
<dbReference type="PANTHER" id="PTHR12232">
    <property type="entry name" value="SH3 DOMAIN-BINDING GLUTAMIC ACID-RICH-LIKE PROTEIN"/>
    <property type="match status" value="1"/>
</dbReference>
<evidence type="ECO:0000256" key="1">
    <source>
        <dbReference type="ARBA" id="ARBA00007764"/>
    </source>
</evidence>
<proteinExistence type="inferred from homology"/>
<dbReference type="SUPFAM" id="SSF52833">
    <property type="entry name" value="Thioredoxin-like"/>
    <property type="match status" value="1"/>
</dbReference>
<name>A0A8B7XP45_ACAPL</name>
<organism evidence="2 3">
    <name type="scientific">Acanthaster planci</name>
    <name type="common">Crown-of-thorns starfish</name>
    <dbReference type="NCBI Taxonomy" id="133434"/>
    <lineage>
        <taxon>Eukaryota</taxon>
        <taxon>Metazoa</taxon>
        <taxon>Echinodermata</taxon>
        <taxon>Eleutherozoa</taxon>
        <taxon>Asterozoa</taxon>
        <taxon>Asteroidea</taxon>
        <taxon>Valvatacea</taxon>
        <taxon>Valvatida</taxon>
        <taxon>Acanthasteridae</taxon>
        <taxon>Acanthaster</taxon>
    </lineage>
</organism>
<dbReference type="InterPro" id="IPR036249">
    <property type="entry name" value="Thioredoxin-like_sf"/>
</dbReference>
<dbReference type="AlphaFoldDB" id="A0A8B7XP45"/>
<protein>
    <submittedName>
        <fullName evidence="3">SH3 domain-binding glutamic acid-rich protein homolog isoform X1</fullName>
    </submittedName>
</protein>
<dbReference type="InterPro" id="IPR006993">
    <property type="entry name" value="Glut_rich_SH3-bd"/>
</dbReference>
<dbReference type="GO" id="GO:0005737">
    <property type="term" value="C:cytoplasm"/>
    <property type="evidence" value="ECO:0007669"/>
    <property type="project" value="TreeGrafter"/>
</dbReference>
<sequence length="91" mass="10340">MGIKYYFSSVTGSLDMKKNQQRIEMILDSKKIAYEKIDIASNEEGKNKMRELIGDEHALPPQLFNDDTYLGDFAAFDNAVEGESLEAFLKI</sequence>
<dbReference type="OMA" id="FMRTQCK"/>
<dbReference type="Pfam" id="PF04908">
    <property type="entry name" value="SH3BGR"/>
    <property type="match status" value="1"/>
</dbReference>
<dbReference type="InterPro" id="IPR051033">
    <property type="entry name" value="SH3BGR"/>
</dbReference>
<accession>A0A8B7XP45</accession>
<dbReference type="PIRSF" id="PIRSF008142">
    <property type="entry name" value="SH3-bind_E-rich_L"/>
    <property type="match status" value="1"/>
</dbReference>
<evidence type="ECO:0000313" key="3">
    <source>
        <dbReference type="RefSeq" id="XP_022081836.1"/>
    </source>
</evidence>
<keyword evidence="2" id="KW-1185">Reference proteome</keyword>
<comment type="similarity">
    <text evidence="1">Belongs to the SH3BGR family.</text>
</comment>
<gene>
    <name evidence="3" type="primary">LOC110974477</name>
</gene>
<dbReference type="Gene3D" id="3.40.30.10">
    <property type="entry name" value="Glutaredoxin"/>
    <property type="match status" value="1"/>
</dbReference>
<evidence type="ECO:0000313" key="2">
    <source>
        <dbReference type="Proteomes" id="UP000694845"/>
    </source>
</evidence>
<dbReference type="GeneID" id="110974477"/>
<dbReference type="PANTHER" id="PTHR12232:SF0">
    <property type="entry name" value="THIOREDOXIN DOMAIN-CONTAINING PROTEIN"/>
    <property type="match status" value="1"/>
</dbReference>